<dbReference type="Proteomes" id="UP000054725">
    <property type="component" value="Unassembled WGS sequence"/>
</dbReference>
<evidence type="ECO:0000259" key="1">
    <source>
        <dbReference type="PROSITE" id="PS51459"/>
    </source>
</evidence>
<reference evidence="2 3" key="1">
    <citation type="submission" date="2015-11" db="EMBL/GenBank/DDBJ databases">
        <title>Genomic analysis of 38 Legionella species identifies large and diverse effector repertoires.</title>
        <authorList>
            <person name="Burstein D."/>
            <person name="Amaro F."/>
            <person name="Zusman T."/>
            <person name="Lifshitz Z."/>
            <person name="Cohen O."/>
            <person name="Gilbert J.A."/>
            <person name="Pupko T."/>
            <person name="Shuman H.A."/>
            <person name="Segal G."/>
        </authorList>
    </citation>
    <scope>NUCLEOTIDE SEQUENCE [LARGE SCALE GENOMIC DNA]</scope>
    <source>
        <strain evidence="2 3">ATCC 49506</strain>
    </source>
</reference>
<organism evidence="2 3">
    <name type="scientific">Legionella nautarum</name>
    <dbReference type="NCBI Taxonomy" id="45070"/>
    <lineage>
        <taxon>Bacteria</taxon>
        <taxon>Pseudomonadati</taxon>
        <taxon>Pseudomonadota</taxon>
        <taxon>Gammaproteobacteria</taxon>
        <taxon>Legionellales</taxon>
        <taxon>Legionellaceae</taxon>
        <taxon>Legionella</taxon>
    </lineage>
</organism>
<dbReference type="SUPFAM" id="SSF140931">
    <property type="entry name" value="Fic-like"/>
    <property type="match status" value="2"/>
</dbReference>
<dbReference type="AlphaFoldDB" id="A0A0W0WNN3"/>
<dbReference type="InterPro" id="IPR003812">
    <property type="entry name" value="Fido"/>
</dbReference>
<dbReference type="Gene3D" id="1.10.3290.10">
    <property type="entry name" value="Fido-like domain"/>
    <property type="match status" value="1"/>
</dbReference>
<dbReference type="PANTHER" id="PTHR13504:SF38">
    <property type="entry name" value="FIDO DOMAIN-CONTAINING PROTEIN"/>
    <property type="match status" value="1"/>
</dbReference>
<dbReference type="STRING" id="45070.Lnau_2195"/>
<dbReference type="PATRIC" id="fig|45070.6.peg.2318"/>
<feature type="domain" description="Fido" evidence="1">
    <location>
        <begin position="158"/>
        <end position="286"/>
    </location>
</feature>
<dbReference type="Pfam" id="PF02661">
    <property type="entry name" value="Fic"/>
    <property type="match status" value="1"/>
</dbReference>
<evidence type="ECO:0000313" key="2">
    <source>
        <dbReference type="EMBL" id="KTD33718.1"/>
    </source>
</evidence>
<gene>
    <name evidence="2" type="ORF">Lnau_2195</name>
</gene>
<dbReference type="RefSeq" id="WP_058505202.1">
    <property type="nucleotide sequence ID" value="NZ_CAAAIF010000007.1"/>
</dbReference>
<dbReference type="OrthoDB" id="5649256at2"/>
<dbReference type="EMBL" id="LNYO01000022">
    <property type="protein sequence ID" value="KTD33718.1"/>
    <property type="molecule type" value="Genomic_DNA"/>
</dbReference>
<protein>
    <submittedName>
        <fullName evidence="2">Ankyrin repeat-containing protein</fullName>
    </submittedName>
</protein>
<sequence length="428" mass="48470">MYIESLRILSQFPIENIWMLAVDGKFYEKEGPLGFENREKGSVQAVLNALLESLQKLGEPLSVADIQRIHTRCMTDVPSRNPCTPGQFRTNNVAFEVLSNWCTPKGLEDLLRNKPNTAQLIPSELAFVNDGYVPLSSVKDKANLKLAFDPDKALAKNCSESDLQSLHAKLAQGDARLVYQPPEASKLEQQLAIILRIYNSNINQANTDDEKILLIAELIQRCTRLHPFRDGNNRTFVNCLANRLLIENGLCPVLLFEPNIFEFHTPTELVSVLKDAQQQFMSRIQAPETPIFNYDNSKIGLIEDGKFVSMGRDFKQRFSALIYKLAQQQYSKKNYLLASEYFQINYELEKQINDKSTNSGISLFSLALSLKQLGQLQLARTHFSNTVGLFNSLHKQKALINKAEKHIKEIDVMLSSLEEKNTETAQAN</sequence>
<proteinExistence type="predicted"/>
<dbReference type="InterPro" id="IPR036597">
    <property type="entry name" value="Fido-like_dom_sf"/>
</dbReference>
<comment type="caution">
    <text evidence="2">The sequence shown here is derived from an EMBL/GenBank/DDBJ whole genome shotgun (WGS) entry which is preliminary data.</text>
</comment>
<accession>A0A0W0WNN3</accession>
<dbReference type="PROSITE" id="PS51459">
    <property type="entry name" value="FIDO"/>
    <property type="match status" value="1"/>
</dbReference>
<dbReference type="PANTHER" id="PTHR13504">
    <property type="entry name" value="FIDO DOMAIN-CONTAINING PROTEIN DDB_G0283145"/>
    <property type="match status" value="1"/>
</dbReference>
<keyword evidence="3" id="KW-1185">Reference proteome</keyword>
<name>A0A0W0WNN3_9GAMM</name>
<evidence type="ECO:0000313" key="3">
    <source>
        <dbReference type="Proteomes" id="UP000054725"/>
    </source>
</evidence>
<dbReference type="InterPro" id="IPR040198">
    <property type="entry name" value="Fido_containing"/>
</dbReference>